<proteinExistence type="inferred from homology"/>
<dbReference type="Proteomes" id="UP000526734">
    <property type="component" value="Unassembled WGS sequence"/>
</dbReference>
<gene>
    <name evidence="5" type="ORF">H4281_33650</name>
</gene>
<dbReference type="SUPFAM" id="SSF110738">
    <property type="entry name" value="Glycerate kinase I"/>
    <property type="match status" value="1"/>
</dbReference>
<keyword evidence="2 4" id="KW-0808">Transferase</keyword>
<dbReference type="InterPro" id="IPR018197">
    <property type="entry name" value="Glycerate_kinase_RE-like"/>
</dbReference>
<protein>
    <submittedName>
        <fullName evidence="5">Glycerate kinase</fullName>
    </submittedName>
</protein>
<dbReference type="InterPro" id="IPR036129">
    <property type="entry name" value="Glycerate_kinase_sf"/>
</dbReference>
<dbReference type="RefSeq" id="WP_182894877.1">
    <property type="nucleotide sequence ID" value="NZ_JACGZW010000012.1"/>
</dbReference>
<accession>A0A7W3W3K3</accession>
<comment type="similarity">
    <text evidence="1 4">Belongs to the glycerate kinase type-1 family.</text>
</comment>
<dbReference type="NCBIfam" id="TIGR00045">
    <property type="entry name" value="glycerate kinase"/>
    <property type="match status" value="1"/>
</dbReference>
<keyword evidence="6" id="KW-1185">Reference proteome</keyword>
<evidence type="ECO:0000256" key="1">
    <source>
        <dbReference type="ARBA" id="ARBA00006284"/>
    </source>
</evidence>
<dbReference type="InterPro" id="IPR018193">
    <property type="entry name" value="Glyc_kinase_flavodox-like_fold"/>
</dbReference>
<dbReference type="Gene3D" id="3.40.50.10350">
    <property type="entry name" value="Glycerate kinase, domain 1"/>
    <property type="match status" value="1"/>
</dbReference>
<dbReference type="EMBL" id="JACGZW010000012">
    <property type="protein sequence ID" value="MBB1158118.1"/>
    <property type="molecule type" value="Genomic_DNA"/>
</dbReference>
<evidence type="ECO:0000313" key="5">
    <source>
        <dbReference type="EMBL" id="MBB1158118.1"/>
    </source>
</evidence>
<evidence type="ECO:0000313" key="6">
    <source>
        <dbReference type="Proteomes" id="UP000526734"/>
    </source>
</evidence>
<evidence type="ECO:0000256" key="4">
    <source>
        <dbReference type="PIRNR" id="PIRNR006078"/>
    </source>
</evidence>
<dbReference type="GO" id="GO:0008887">
    <property type="term" value="F:glycerate kinase activity"/>
    <property type="evidence" value="ECO:0007669"/>
    <property type="project" value="UniProtKB-UniRule"/>
</dbReference>
<dbReference type="PANTHER" id="PTHR21599">
    <property type="entry name" value="GLYCERATE KINASE"/>
    <property type="match status" value="1"/>
</dbReference>
<sequence length="370" mass="36975">MTAGERALRVLVAPDSFKGSAGAADAARWLAEGWAAARRHDELRELPLADGGEGTLDTVAAVVPGARRMPVTVPGPHGSPAHAHWLLLPDGTGVVELASTSGLTLLDRPRPATAHTLGFGRAIAAALDAGVPRLLLALGGSASTDGGAGVLTALGARLLDEAGNPVPQGNRGLAQLRTIDCTGLRPLPRAGVTVLSDVTNPLLGPTGAAAVFGPQKGFSPTDLPAAECNLRRLADRLDADPAAPGAGAAGGTAFGLLAWGAQLARGSEFVGALAGLPAAVAGADVVVTGEGRFDAQSRSGKLAGHVSALAAAARVPALLVAGRIAAPITGLFQAAADLSELAGDQAQATADPALYLRRAGERLARRMPAH</sequence>
<organism evidence="5 6">
    <name type="scientific">Amycolatopsis dendrobii</name>
    <dbReference type="NCBI Taxonomy" id="2760662"/>
    <lineage>
        <taxon>Bacteria</taxon>
        <taxon>Bacillati</taxon>
        <taxon>Actinomycetota</taxon>
        <taxon>Actinomycetes</taxon>
        <taxon>Pseudonocardiales</taxon>
        <taxon>Pseudonocardiaceae</taxon>
        <taxon>Amycolatopsis</taxon>
    </lineage>
</organism>
<dbReference type="InterPro" id="IPR004381">
    <property type="entry name" value="Glycerate_kinase"/>
</dbReference>
<dbReference type="Pfam" id="PF02595">
    <property type="entry name" value="Gly_kinase"/>
    <property type="match status" value="1"/>
</dbReference>
<keyword evidence="3 4" id="KW-0418">Kinase</keyword>
<dbReference type="Gene3D" id="3.90.1510.10">
    <property type="entry name" value="Glycerate kinase, domain 2"/>
    <property type="match status" value="1"/>
</dbReference>
<evidence type="ECO:0000256" key="2">
    <source>
        <dbReference type="ARBA" id="ARBA00022679"/>
    </source>
</evidence>
<dbReference type="PANTHER" id="PTHR21599:SF0">
    <property type="entry name" value="GLYCERATE KINASE"/>
    <property type="match status" value="1"/>
</dbReference>
<name>A0A7W3W3K3_9PSEU</name>
<reference evidence="5 6" key="1">
    <citation type="submission" date="2020-08" db="EMBL/GenBank/DDBJ databases">
        <title>Amycolatopsis sp. nov. DR6-1 isolated from Dendrobium heterocarpum.</title>
        <authorList>
            <person name="Tedsree N."/>
            <person name="Kuncharoen N."/>
            <person name="Likhitwitayawuid K."/>
            <person name="Tanasupawat S."/>
        </authorList>
    </citation>
    <scope>NUCLEOTIDE SEQUENCE [LARGE SCALE GENOMIC DNA]</scope>
    <source>
        <strain evidence="5 6">DR6-1</strain>
    </source>
</reference>
<evidence type="ECO:0000256" key="3">
    <source>
        <dbReference type="ARBA" id="ARBA00022777"/>
    </source>
</evidence>
<dbReference type="PIRSF" id="PIRSF006078">
    <property type="entry name" value="GlxK"/>
    <property type="match status" value="1"/>
</dbReference>
<dbReference type="AlphaFoldDB" id="A0A7W3W3K3"/>
<comment type="caution">
    <text evidence="5">The sequence shown here is derived from an EMBL/GenBank/DDBJ whole genome shotgun (WGS) entry which is preliminary data.</text>
</comment>
<dbReference type="GO" id="GO:0031388">
    <property type="term" value="P:organic acid phosphorylation"/>
    <property type="evidence" value="ECO:0007669"/>
    <property type="project" value="UniProtKB-UniRule"/>
</dbReference>